<dbReference type="Pfam" id="PF00587">
    <property type="entry name" value="tRNA-synt_2b"/>
    <property type="match status" value="1"/>
</dbReference>
<dbReference type="HAMAP" id="MF_00184">
    <property type="entry name" value="Thr_tRNA_synth"/>
    <property type="match status" value="1"/>
</dbReference>
<evidence type="ECO:0000256" key="7">
    <source>
        <dbReference type="ARBA" id="ARBA00022833"/>
    </source>
</evidence>
<keyword evidence="2 13" id="KW-0963">Cytoplasm</keyword>
<evidence type="ECO:0000313" key="17">
    <source>
        <dbReference type="Proteomes" id="UP001164745"/>
    </source>
</evidence>
<keyword evidence="17" id="KW-1185">Reference proteome</keyword>
<evidence type="ECO:0000256" key="3">
    <source>
        <dbReference type="ARBA" id="ARBA00022555"/>
    </source>
</evidence>
<dbReference type="Pfam" id="PF02824">
    <property type="entry name" value="TGS"/>
    <property type="match status" value="1"/>
</dbReference>
<organism evidence="16 17">
    <name type="scientific">Caldicellulosiruptor naganoensis</name>
    <dbReference type="NCBI Taxonomy" id="29324"/>
    <lineage>
        <taxon>Bacteria</taxon>
        <taxon>Bacillati</taxon>
        <taxon>Bacillota</taxon>
        <taxon>Bacillota incertae sedis</taxon>
        <taxon>Caldicellulosiruptorales</taxon>
        <taxon>Caldicellulosiruptoraceae</taxon>
        <taxon>Caldicellulosiruptor</taxon>
    </lineage>
</organism>
<dbReference type="EC" id="6.1.1.3" evidence="13"/>
<keyword evidence="3 13" id="KW-0820">tRNA-binding</keyword>
<feature type="binding site" evidence="13">
    <location>
        <position position="336"/>
    </location>
    <ligand>
        <name>Zn(2+)</name>
        <dbReference type="ChEBI" id="CHEBI:29105"/>
        <note>catalytic</note>
    </ligand>
</feature>
<dbReference type="InterPro" id="IPR002320">
    <property type="entry name" value="Thr-tRNA-ligase_IIa"/>
</dbReference>
<feature type="domain" description="Aminoacyl-transfer RNA synthetases class-II family profile" evidence="14">
    <location>
        <begin position="270"/>
        <end position="535"/>
    </location>
</feature>
<dbReference type="InterPro" id="IPR018163">
    <property type="entry name" value="Thr/Ala-tRNA-synth_IIc_edit"/>
</dbReference>
<feature type="binding site" evidence="13">
    <location>
        <position position="387"/>
    </location>
    <ligand>
        <name>Zn(2+)</name>
        <dbReference type="ChEBI" id="CHEBI:29105"/>
        <note>catalytic</note>
    </ligand>
</feature>
<dbReference type="InterPro" id="IPR045864">
    <property type="entry name" value="aa-tRNA-synth_II/BPL/LPL"/>
</dbReference>
<comment type="subunit">
    <text evidence="13">Homodimer.</text>
</comment>
<keyword evidence="10 13" id="KW-0648">Protein biosynthesis</keyword>
<dbReference type="InterPro" id="IPR012675">
    <property type="entry name" value="Beta-grasp_dom_sf"/>
</dbReference>
<protein>
    <recommendedName>
        <fullName evidence="13">Threonine--tRNA ligase</fullName>
        <ecNumber evidence="13">6.1.1.3</ecNumber>
    </recommendedName>
    <alternativeName>
        <fullName evidence="13">Threonyl-tRNA synthetase</fullName>
        <shortName evidence="13">ThrRS</shortName>
    </alternativeName>
</protein>
<dbReference type="PRINTS" id="PR01047">
    <property type="entry name" value="TRNASYNTHTHR"/>
</dbReference>
<dbReference type="CDD" id="cd00860">
    <property type="entry name" value="ThrRS_anticodon"/>
    <property type="match status" value="1"/>
</dbReference>
<feature type="domain" description="TGS" evidence="15">
    <location>
        <begin position="1"/>
        <end position="63"/>
    </location>
</feature>
<keyword evidence="5 13" id="KW-0479">Metal-binding</keyword>
<evidence type="ECO:0000256" key="11">
    <source>
        <dbReference type="ARBA" id="ARBA00023146"/>
    </source>
</evidence>
<dbReference type="Gene3D" id="3.30.930.10">
    <property type="entry name" value="Bira Bifunctional Protein, Domain 2"/>
    <property type="match status" value="1"/>
</dbReference>
<evidence type="ECO:0000259" key="15">
    <source>
        <dbReference type="PROSITE" id="PS51880"/>
    </source>
</evidence>
<comment type="subcellular location">
    <subcellularLocation>
        <location evidence="13">Cytoplasm</location>
    </subcellularLocation>
</comment>
<keyword evidence="8 13" id="KW-0067">ATP-binding</keyword>
<dbReference type="PROSITE" id="PS51880">
    <property type="entry name" value="TGS"/>
    <property type="match status" value="1"/>
</dbReference>
<comment type="caution">
    <text evidence="13">Lacks conserved residue(s) required for the propagation of feature annotation.</text>
</comment>
<evidence type="ECO:0000256" key="8">
    <source>
        <dbReference type="ARBA" id="ARBA00022840"/>
    </source>
</evidence>
<keyword evidence="9 13" id="KW-0694">RNA-binding</keyword>
<dbReference type="InterPro" id="IPR012676">
    <property type="entry name" value="TGS-like"/>
</dbReference>
<gene>
    <name evidence="13 16" type="primary">thrS</name>
    <name evidence="16" type="ORF">OTJ99_001904</name>
</gene>
<dbReference type="Gene3D" id="3.40.50.800">
    <property type="entry name" value="Anticodon-binding domain"/>
    <property type="match status" value="1"/>
</dbReference>
<evidence type="ECO:0000256" key="10">
    <source>
        <dbReference type="ARBA" id="ARBA00022917"/>
    </source>
</evidence>
<evidence type="ECO:0000256" key="4">
    <source>
        <dbReference type="ARBA" id="ARBA00022598"/>
    </source>
</evidence>
<proteinExistence type="inferred from homology"/>
<keyword evidence="11 13" id="KW-0030">Aminoacyl-tRNA synthetase</keyword>
<comment type="catalytic activity">
    <reaction evidence="12 13">
        <text>tRNA(Thr) + L-threonine + ATP = L-threonyl-tRNA(Thr) + AMP + diphosphate + H(+)</text>
        <dbReference type="Rhea" id="RHEA:24624"/>
        <dbReference type="Rhea" id="RHEA-COMP:9670"/>
        <dbReference type="Rhea" id="RHEA-COMP:9704"/>
        <dbReference type="ChEBI" id="CHEBI:15378"/>
        <dbReference type="ChEBI" id="CHEBI:30616"/>
        <dbReference type="ChEBI" id="CHEBI:33019"/>
        <dbReference type="ChEBI" id="CHEBI:57926"/>
        <dbReference type="ChEBI" id="CHEBI:78442"/>
        <dbReference type="ChEBI" id="CHEBI:78534"/>
        <dbReference type="ChEBI" id="CHEBI:456215"/>
        <dbReference type="EC" id="6.1.1.3"/>
    </reaction>
</comment>
<comment type="similarity">
    <text evidence="1 13">Belongs to the class-II aminoacyl-tRNA synthetase family.</text>
</comment>
<dbReference type="PROSITE" id="PS50862">
    <property type="entry name" value="AA_TRNA_LIGASE_II"/>
    <property type="match status" value="1"/>
</dbReference>
<dbReference type="InterPro" id="IPR002314">
    <property type="entry name" value="aa-tRNA-synt_IIb"/>
</dbReference>
<dbReference type="Gene3D" id="3.30.54.20">
    <property type="match status" value="1"/>
</dbReference>
<dbReference type="InterPro" id="IPR036621">
    <property type="entry name" value="Anticodon-bd_dom_sf"/>
</dbReference>
<dbReference type="InterPro" id="IPR047246">
    <property type="entry name" value="ThrRS_anticodon"/>
</dbReference>
<dbReference type="Gene3D" id="3.30.980.10">
    <property type="entry name" value="Threonyl-trna Synthetase, Chain A, domain 2"/>
    <property type="match status" value="1"/>
</dbReference>
<evidence type="ECO:0000256" key="1">
    <source>
        <dbReference type="ARBA" id="ARBA00008226"/>
    </source>
</evidence>
<dbReference type="GO" id="GO:0004829">
    <property type="term" value="F:threonine-tRNA ligase activity"/>
    <property type="evidence" value="ECO:0007669"/>
    <property type="project" value="UniProtKB-EC"/>
</dbReference>
<accession>A0ABY7BE44</accession>
<keyword evidence="7 13" id="KW-0862">Zinc</keyword>
<dbReference type="PANTHER" id="PTHR11451:SF44">
    <property type="entry name" value="THREONINE--TRNA LIGASE, CHLOROPLASTIC_MITOCHONDRIAL 2"/>
    <property type="match status" value="1"/>
</dbReference>
<dbReference type="Pfam" id="PF03129">
    <property type="entry name" value="HGTP_anticodon"/>
    <property type="match status" value="1"/>
</dbReference>
<dbReference type="Pfam" id="PF07973">
    <property type="entry name" value="tRNA_SAD"/>
    <property type="match status" value="1"/>
</dbReference>
<dbReference type="SUPFAM" id="SSF52954">
    <property type="entry name" value="Class II aaRS ABD-related"/>
    <property type="match status" value="1"/>
</dbReference>
<dbReference type="SMART" id="SM00863">
    <property type="entry name" value="tRNA_SAD"/>
    <property type="match status" value="1"/>
</dbReference>
<dbReference type="PANTHER" id="PTHR11451">
    <property type="entry name" value="THREONINE-TRNA LIGASE"/>
    <property type="match status" value="1"/>
</dbReference>
<evidence type="ECO:0000259" key="14">
    <source>
        <dbReference type="PROSITE" id="PS50862"/>
    </source>
</evidence>
<name>A0ABY7BE44_9FIRM</name>
<keyword evidence="4 13" id="KW-0436">Ligase</keyword>
<dbReference type="NCBIfam" id="TIGR00418">
    <property type="entry name" value="thrS"/>
    <property type="match status" value="1"/>
</dbReference>
<dbReference type="InterPro" id="IPR004095">
    <property type="entry name" value="TGS"/>
</dbReference>
<dbReference type="RefSeq" id="WP_045165666.1">
    <property type="nucleotide sequence ID" value="NZ_CP113864.1"/>
</dbReference>
<dbReference type="InterPro" id="IPR004154">
    <property type="entry name" value="Anticodon-bd"/>
</dbReference>
<keyword evidence="6 13" id="KW-0547">Nucleotide-binding</keyword>
<comment type="cofactor">
    <cofactor evidence="13">
        <name>Zn(2+)</name>
        <dbReference type="ChEBI" id="CHEBI:29105"/>
    </cofactor>
    <text evidence="13">Binds 1 zinc ion per subunit.</text>
</comment>
<feature type="binding site" evidence="13">
    <location>
        <position position="512"/>
    </location>
    <ligand>
        <name>Zn(2+)</name>
        <dbReference type="ChEBI" id="CHEBI:29105"/>
        <note>catalytic</note>
    </ligand>
</feature>
<evidence type="ECO:0000256" key="2">
    <source>
        <dbReference type="ARBA" id="ARBA00022490"/>
    </source>
</evidence>
<dbReference type="EMBL" id="CP113864">
    <property type="protein sequence ID" value="WAM31090.1"/>
    <property type="molecule type" value="Genomic_DNA"/>
</dbReference>
<dbReference type="CDD" id="cd00771">
    <property type="entry name" value="ThrRS_core"/>
    <property type="match status" value="1"/>
</dbReference>
<evidence type="ECO:0000256" key="12">
    <source>
        <dbReference type="ARBA" id="ARBA00049515"/>
    </source>
</evidence>
<reference evidence="16" key="1">
    <citation type="submission" date="2022-12" db="EMBL/GenBank/DDBJ databases">
        <authorList>
            <person name="Bing R.G."/>
            <person name="Willard D.J."/>
            <person name="Manesh M.J.H."/>
            <person name="Laemthong T."/>
            <person name="Crosby J.R."/>
            <person name="Kelly R.M."/>
        </authorList>
    </citation>
    <scope>NUCLEOTIDE SEQUENCE</scope>
    <source>
        <strain evidence="16">DSM 8991</strain>
    </source>
</reference>
<sequence>MEKVKVTLPDGKVIEVEKSTCALDLVKSISMKLYKEAVACKINGILKDLWTKLDEDCSFEVITFSSDEGKKVYWHTTSHILAQAVKRIFGDKVKLGIGPAIDNGFYYDFDVDESITMELLGKIEEEMQKIIKEDLKIERFELTRDEAIKFMQERGENYKVELINDIPEDETISFYRQGEFVDLCTGPHLPSTGRVRAFKLLSVAGAYWRGNSKNKMLQRVYGVSYEKKSQLDEHLSMLEEAKKRDHRKLGRELDLFDIFDEGPGFPFFLPKGMIIRNILEDFWREEHKKRGYQEIKTPIMLTKDLWIQSGHWDHYKENMYFTKIDDQEFAIKPMNCPGSILVYKRKQHSYRELPQRLCELGLVHRYELSGVLHGLMRVRCFTQDDAHIFMLPSQIKDEIKGVIELIDYFYSVFGFKYHVELSTRPENSMGTDEQWNMAETALKEALEEVGINYKINEGDGAFYGPKIDFHLEDSLKRTWQCATIQLDFQMPERFDLYYIGEDGAKHRPVMLHRVVFGSIERFIAILTEHFAGAFPVWLAPTQIRVIPVSDNFNDYAAKISQTLKENGFRVEEDYRSETVGYKIRDAQLQKIPYMVIVGEKEQKNNTIAVRDRRKGDLGAFTIEEFIKLVREKVETKAIE</sequence>
<dbReference type="InterPro" id="IPR012947">
    <property type="entry name" value="tRNA_SAD"/>
</dbReference>
<dbReference type="InterPro" id="IPR033728">
    <property type="entry name" value="ThrRS_core"/>
</dbReference>
<dbReference type="SUPFAM" id="SSF55186">
    <property type="entry name" value="ThrRS/AlaRS common domain"/>
    <property type="match status" value="1"/>
</dbReference>
<dbReference type="Proteomes" id="UP001164745">
    <property type="component" value="Chromosome"/>
</dbReference>
<evidence type="ECO:0000256" key="6">
    <source>
        <dbReference type="ARBA" id="ARBA00022741"/>
    </source>
</evidence>
<dbReference type="SUPFAM" id="SSF81271">
    <property type="entry name" value="TGS-like"/>
    <property type="match status" value="1"/>
</dbReference>
<evidence type="ECO:0000256" key="13">
    <source>
        <dbReference type="HAMAP-Rule" id="MF_00184"/>
    </source>
</evidence>
<dbReference type="CDD" id="cd01667">
    <property type="entry name" value="TGS_ThrRS"/>
    <property type="match status" value="1"/>
</dbReference>
<dbReference type="InterPro" id="IPR006195">
    <property type="entry name" value="aa-tRNA-synth_II"/>
</dbReference>
<dbReference type="Gene3D" id="3.10.20.30">
    <property type="match status" value="1"/>
</dbReference>
<dbReference type="SUPFAM" id="SSF55681">
    <property type="entry name" value="Class II aaRS and biotin synthetases"/>
    <property type="match status" value="1"/>
</dbReference>
<evidence type="ECO:0000256" key="5">
    <source>
        <dbReference type="ARBA" id="ARBA00022723"/>
    </source>
</evidence>
<evidence type="ECO:0000313" key="16">
    <source>
        <dbReference type="EMBL" id="WAM31090.1"/>
    </source>
</evidence>
<evidence type="ECO:0000256" key="9">
    <source>
        <dbReference type="ARBA" id="ARBA00022884"/>
    </source>
</evidence>